<dbReference type="EMBL" id="CP097502">
    <property type="protein sequence ID" value="URD72575.1"/>
    <property type="molecule type" value="Genomic_DNA"/>
</dbReference>
<reference evidence="1" key="1">
    <citation type="submission" date="2022-05" db="EMBL/GenBank/DDBJ databases">
        <title>The Musa troglodytarum L. genome provides insights into the mechanism of non-climacteric behaviour and enrichment of carotenoids.</title>
        <authorList>
            <person name="Wang J."/>
        </authorList>
    </citation>
    <scope>NUCLEOTIDE SEQUENCE</scope>
    <source>
        <tissue evidence="1">Leaf</tissue>
    </source>
</reference>
<evidence type="ECO:0000313" key="2">
    <source>
        <dbReference type="Proteomes" id="UP001055439"/>
    </source>
</evidence>
<protein>
    <submittedName>
        <fullName evidence="1">Uncharacterized protein</fullName>
    </submittedName>
</protein>
<evidence type="ECO:0000313" key="1">
    <source>
        <dbReference type="EMBL" id="URD72575.1"/>
    </source>
</evidence>
<keyword evidence="2" id="KW-1185">Reference proteome</keyword>
<gene>
    <name evidence="1" type="ORF">MUK42_08203</name>
</gene>
<organism evidence="1 2">
    <name type="scientific">Musa troglodytarum</name>
    <name type="common">fe'i banana</name>
    <dbReference type="NCBI Taxonomy" id="320322"/>
    <lineage>
        <taxon>Eukaryota</taxon>
        <taxon>Viridiplantae</taxon>
        <taxon>Streptophyta</taxon>
        <taxon>Embryophyta</taxon>
        <taxon>Tracheophyta</taxon>
        <taxon>Spermatophyta</taxon>
        <taxon>Magnoliopsida</taxon>
        <taxon>Liliopsida</taxon>
        <taxon>Zingiberales</taxon>
        <taxon>Musaceae</taxon>
        <taxon>Musa</taxon>
    </lineage>
</organism>
<dbReference type="AlphaFoldDB" id="A0A9E7E8X0"/>
<name>A0A9E7E8X0_9LILI</name>
<accession>A0A9E7E8X0</accession>
<dbReference type="Proteomes" id="UP001055439">
    <property type="component" value="Chromosome 1"/>
</dbReference>
<proteinExistence type="predicted"/>
<sequence>MDTQSWQQRCKTRLAIIIIGGYNRNHRENLIMVCWTSSEYLFLMHRCSVHDELLEMSCTYELGNAAPPAVISKQDCLLIINGFTGKIWISRCICMPSSHLVLRFVEISTTIYFCCLRCAVIDMGEAATDHGCHLSHTPL</sequence>